<dbReference type="GO" id="GO:0004713">
    <property type="term" value="F:protein tyrosine kinase activity"/>
    <property type="evidence" value="ECO:0007669"/>
    <property type="project" value="TreeGrafter"/>
</dbReference>
<dbReference type="RefSeq" id="WP_111275838.1">
    <property type="nucleotide sequence ID" value="NZ_QFYS01000003.1"/>
</dbReference>
<protein>
    <submittedName>
        <fullName evidence="3">Exopolysaccharide biosynthesis protein EpsF</fullName>
    </submittedName>
</protein>
<keyword evidence="1" id="KW-0175">Coiled coil</keyword>
<gene>
    <name evidence="3" type="ORF">DJ019_09835</name>
</gene>
<dbReference type="EMBL" id="QFYS01000003">
    <property type="protein sequence ID" value="RAK66530.1"/>
    <property type="molecule type" value="Genomic_DNA"/>
</dbReference>
<dbReference type="InterPro" id="IPR050445">
    <property type="entry name" value="Bact_polysacc_biosynth/exp"/>
</dbReference>
<dbReference type="Proteomes" id="UP000249524">
    <property type="component" value="Unassembled WGS sequence"/>
</dbReference>
<organism evidence="3 4">
    <name type="scientific">Phenylobacterium kunshanense</name>
    <dbReference type="NCBI Taxonomy" id="1445034"/>
    <lineage>
        <taxon>Bacteria</taxon>
        <taxon>Pseudomonadati</taxon>
        <taxon>Pseudomonadota</taxon>
        <taxon>Alphaproteobacteria</taxon>
        <taxon>Caulobacterales</taxon>
        <taxon>Caulobacteraceae</taxon>
        <taxon>Phenylobacterium</taxon>
    </lineage>
</organism>
<dbReference type="PANTHER" id="PTHR32309:SF13">
    <property type="entry name" value="FERRIC ENTEROBACTIN TRANSPORT PROTEIN FEPE"/>
    <property type="match status" value="1"/>
</dbReference>
<name>A0A328BH06_9CAUL</name>
<feature type="coiled-coil region" evidence="1">
    <location>
        <begin position="264"/>
        <end position="347"/>
    </location>
</feature>
<keyword evidence="2" id="KW-0472">Membrane</keyword>
<sequence length="448" mass="48974">MSITQFLRILWAYRTMVAVLTAACLVVSGVVVQFLPPRYEAQSRVMLDIIKPDPVTGQVMATAFLRAYTKTQIELVRDPQTARLVVSDLNWAADPVMLRKYRESRSDDLDFERWAAQEISEGASARLIEGSNILEITYSSDSPARAKQVADSLRKAYLETTLQSRREAARRNAEWYEGQASKSRSILFQAEKTKADFERENGILLGDDKVDIDSARLAALATSGGGAFIAPSSSGASPSALQLSRMDAELLEASKVMGPNHPQLQQMRQQRELLARQVAQERDAVNSASASALSAQRATSGLLEAQKAKVLAQREKIERLRLMQDEIDLRREQYNNAVARAAQLRQEADVAEAGATPLASAITPQAPVFPNKPMIVGAAVGGGAVIGILGALLLEIFGRRIRSLEDLAGAVEAPVLAIIRPASVSKSRKFKLPKLQLANPLRTRTSRT</sequence>
<dbReference type="PANTHER" id="PTHR32309">
    <property type="entry name" value="TYROSINE-PROTEIN KINASE"/>
    <property type="match status" value="1"/>
</dbReference>
<evidence type="ECO:0000313" key="3">
    <source>
        <dbReference type="EMBL" id="RAK66530.1"/>
    </source>
</evidence>
<dbReference type="AlphaFoldDB" id="A0A328BH06"/>
<evidence type="ECO:0000256" key="2">
    <source>
        <dbReference type="SAM" id="Phobius"/>
    </source>
</evidence>
<dbReference type="GO" id="GO:0005886">
    <property type="term" value="C:plasma membrane"/>
    <property type="evidence" value="ECO:0007669"/>
    <property type="project" value="TreeGrafter"/>
</dbReference>
<accession>A0A328BH06</accession>
<feature type="transmembrane region" description="Helical" evidence="2">
    <location>
        <begin position="374"/>
        <end position="394"/>
    </location>
</feature>
<keyword evidence="2" id="KW-0812">Transmembrane</keyword>
<proteinExistence type="predicted"/>
<evidence type="ECO:0000313" key="4">
    <source>
        <dbReference type="Proteomes" id="UP000249524"/>
    </source>
</evidence>
<keyword evidence="2" id="KW-1133">Transmembrane helix</keyword>
<evidence type="ECO:0000256" key="1">
    <source>
        <dbReference type="SAM" id="Coils"/>
    </source>
</evidence>
<dbReference type="OrthoDB" id="7504426at2"/>
<comment type="caution">
    <text evidence="3">The sequence shown here is derived from an EMBL/GenBank/DDBJ whole genome shotgun (WGS) entry which is preliminary data.</text>
</comment>
<reference evidence="3 4" key="1">
    <citation type="submission" date="2018-05" db="EMBL/GenBank/DDBJ databases">
        <authorList>
            <person name="Lanie J.A."/>
            <person name="Ng W.-L."/>
            <person name="Kazmierczak K.M."/>
            <person name="Andrzejewski T.M."/>
            <person name="Davidsen T.M."/>
            <person name="Wayne K.J."/>
            <person name="Tettelin H."/>
            <person name="Glass J.I."/>
            <person name="Rusch D."/>
            <person name="Podicherti R."/>
            <person name="Tsui H.-C.T."/>
            <person name="Winkler M.E."/>
        </authorList>
    </citation>
    <scope>NUCLEOTIDE SEQUENCE [LARGE SCALE GENOMIC DNA]</scope>
    <source>
        <strain evidence="3 4">BUT-10</strain>
    </source>
</reference>
<feature type="transmembrane region" description="Helical" evidence="2">
    <location>
        <begin position="12"/>
        <end position="35"/>
    </location>
</feature>
<keyword evidence="4" id="KW-1185">Reference proteome</keyword>